<feature type="active site" description="Nucleophile" evidence="6">
    <location>
        <position position="248"/>
    </location>
</feature>
<evidence type="ECO:0000256" key="2">
    <source>
        <dbReference type="ARBA" id="ARBA00022603"/>
    </source>
</evidence>
<dbReference type="Pfam" id="PF17125">
    <property type="entry name" value="Methyltr_RsmF_N"/>
    <property type="match status" value="1"/>
</dbReference>
<keyword evidence="2 6" id="KW-0489">Methyltransferase</keyword>
<dbReference type="InterPro" id="IPR023267">
    <property type="entry name" value="RCMT"/>
</dbReference>
<organism evidence="8 9">
    <name type="scientific">Thermanaerothrix solaris</name>
    <dbReference type="NCBI Taxonomy" id="3058434"/>
    <lineage>
        <taxon>Bacteria</taxon>
        <taxon>Bacillati</taxon>
        <taxon>Chloroflexota</taxon>
        <taxon>Anaerolineae</taxon>
        <taxon>Anaerolineales</taxon>
        <taxon>Anaerolineaceae</taxon>
        <taxon>Thermanaerothrix</taxon>
    </lineage>
</organism>
<dbReference type="PANTHER" id="PTHR22807">
    <property type="entry name" value="NOP2 YEAST -RELATED NOL1/NOP2/FMU SUN DOMAIN-CONTAINING"/>
    <property type="match status" value="1"/>
</dbReference>
<keyword evidence="1" id="KW-0963">Cytoplasm</keyword>
<evidence type="ECO:0000256" key="4">
    <source>
        <dbReference type="ARBA" id="ARBA00022691"/>
    </source>
</evidence>
<feature type="domain" description="SAM-dependent MTase RsmB/NOP-type" evidence="7">
    <location>
        <begin position="33"/>
        <end position="322"/>
    </location>
</feature>
<keyword evidence="4 6" id="KW-0949">S-adenosyl-L-methionine</keyword>
<evidence type="ECO:0000256" key="6">
    <source>
        <dbReference type="PROSITE-ProRule" id="PRU01023"/>
    </source>
</evidence>
<proteinExistence type="inferred from homology"/>
<dbReference type="PROSITE" id="PS51686">
    <property type="entry name" value="SAM_MT_RSMB_NOP"/>
    <property type="match status" value="1"/>
</dbReference>
<feature type="binding site" evidence="6">
    <location>
        <position position="150"/>
    </location>
    <ligand>
        <name>S-adenosyl-L-methionine</name>
        <dbReference type="ChEBI" id="CHEBI:59789"/>
    </ligand>
</feature>
<accession>A0ABU3NLR1</accession>
<evidence type="ECO:0000313" key="8">
    <source>
        <dbReference type="EMBL" id="MDT8897795.1"/>
    </source>
</evidence>
<feature type="binding site" evidence="6">
    <location>
        <position position="195"/>
    </location>
    <ligand>
        <name>S-adenosyl-L-methionine</name>
        <dbReference type="ChEBI" id="CHEBI:59789"/>
    </ligand>
</feature>
<gene>
    <name evidence="8" type="ORF">QYE77_05905</name>
</gene>
<keyword evidence="3 6" id="KW-0808">Transferase</keyword>
<name>A0ABU3NLR1_9CHLR</name>
<dbReference type="Proteomes" id="UP001254165">
    <property type="component" value="Unassembled WGS sequence"/>
</dbReference>
<dbReference type="EMBL" id="JAUHMF010000001">
    <property type="protein sequence ID" value="MDT8897795.1"/>
    <property type="molecule type" value="Genomic_DNA"/>
</dbReference>
<comment type="caution">
    <text evidence="8">The sequence shown here is derived from an EMBL/GenBank/DDBJ whole genome shotgun (WGS) entry which is preliminary data.</text>
</comment>
<dbReference type="InterPro" id="IPR029063">
    <property type="entry name" value="SAM-dependent_MTases_sf"/>
</dbReference>
<dbReference type="SUPFAM" id="SSF53335">
    <property type="entry name" value="S-adenosyl-L-methionine-dependent methyltransferases"/>
    <property type="match status" value="1"/>
</dbReference>
<keyword evidence="5 6" id="KW-0694">RNA-binding</keyword>
<evidence type="ECO:0000313" key="9">
    <source>
        <dbReference type="Proteomes" id="UP001254165"/>
    </source>
</evidence>
<evidence type="ECO:0000256" key="3">
    <source>
        <dbReference type="ARBA" id="ARBA00022679"/>
    </source>
</evidence>
<dbReference type="EC" id="5.4.99.25" evidence="8"/>
<dbReference type="GO" id="GO:0160148">
    <property type="term" value="F:tRNA pseudouridine(55) synthase activity"/>
    <property type="evidence" value="ECO:0007669"/>
    <property type="project" value="UniProtKB-EC"/>
</dbReference>
<dbReference type="CDD" id="cd02440">
    <property type="entry name" value="AdoMet_MTases"/>
    <property type="match status" value="1"/>
</dbReference>
<dbReference type="PANTHER" id="PTHR22807:SF30">
    <property type="entry name" value="28S RRNA (CYTOSINE(4447)-C(5))-METHYLTRANSFERASE-RELATED"/>
    <property type="match status" value="1"/>
</dbReference>
<dbReference type="PRINTS" id="PR02008">
    <property type="entry name" value="RCMTFAMILY"/>
</dbReference>
<dbReference type="Gene3D" id="3.40.50.150">
    <property type="entry name" value="Vaccinia Virus protein VP39"/>
    <property type="match status" value="1"/>
</dbReference>
<comment type="similarity">
    <text evidence="6">Belongs to the class I-like SAM-binding methyltransferase superfamily. RsmB/NOP family.</text>
</comment>
<keyword evidence="8" id="KW-0413">Isomerase</keyword>
<sequence>MNAKKASLTTAQVLEDALARLRPLLSPQEWHALLAELERPPVPAIRLNPLKAEPKDVYTWAGWYGWRLEPIPFCPMGWWVVEAATPISQTIEHRLGYYYIQEAASMLPVELFDFPAGSRPLVLDMAASPGGKTTHLIARTEDRGLVLANDSSRDRLTALRLVLQSWGAINVAVTGFPGEHWGGWYAETFDAVLLDAPCSMQSLRPLESHPMRPITPGEQQRLAQRQVALLLSGLRALKVGGQMVYATCTLAPEEDEGVLDLALRHYPGLFEIESVEDRLPAPAPALESVPGYTYHPQVKYAVRLWPHRFHTAGFFAARLRKLASFPVEEKQLPRPRRRESWRWMKAANVNQVAEAFREAYGMDLEAILEAHQAGLIRRDGTLYAVPLAFERHFGDLPVLSLGLAVAEDSPEGWVPTHDWIARFGRFCTHGRVQLPSDRVATWLQGEDVPFVPSLPLPSNRVVLVTDERGRILGRGRVLRDRLKNLLPRRLVLQRTSFVV</sequence>
<dbReference type="Pfam" id="PF01189">
    <property type="entry name" value="Methyltr_RsmB-F"/>
    <property type="match status" value="1"/>
</dbReference>
<comment type="caution">
    <text evidence="6">Lacks conserved residue(s) required for the propagation of feature annotation.</text>
</comment>
<dbReference type="InterPro" id="IPR049560">
    <property type="entry name" value="MeTrfase_RsmB-F_NOP2_cat"/>
</dbReference>
<evidence type="ECO:0000259" key="7">
    <source>
        <dbReference type="PROSITE" id="PS51686"/>
    </source>
</evidence>
<keyword evidence="9" id="KW-1185">Reference proteome</keyword>
<evidence type="ECO:0000256" key="1">
    <source>
        <dbReference type="ARBA" id="ARBA00022490"/>
    </source>
</evidence>
<protein>
    <submittedName>
        <fullName evidence="8">tRNA pseudouridine(55) synthase TruB</fullName>
        <ecNumber evidence="8">5.4.99.25</ecNumber>
    </submittedName>
</protein>
<dbReference type="InterPro" id="IPR001678">
    <property type="entry name" value="MeTrfase_RsmB-F_NOP2_dom"/>
</dbReference>
<reference evidence="8 9" key="1">
    <citation type="submission" date="2023-07" db="EMBL/GenBank/DDBJ databases">
        <title>Novel species of Thermanaerothrix with wide hydrolytic capabilities.</title>
        <authorList>
            <person name="Zayulina K.S."/>
            <person name="Podosokorskaya O.A."/>
            <person name="Elcheninov A.G."/>
        </authorList>
    </citation>
    <scope>NUCLEOTIDE SEQUENCE [LARGE SCALE GENOMIC DNA]</scope>
    <source>
        <strain evidence="8 9">4228-RoL</strain>
    </source>
</reference>
<evidence type="ECO:0000256" key="5">
    <source>
        <dbReference type="ARBA" id="ARBA00022884"/>
    </source>
</evidence>
<dbReference type="RefSeq" id="WP_315624450.1">
    <property type="nucleotide sequence ID" value="NZ_JAUHMF010000001.1"/>
</dbReference>
<dbReference type="Gene3D" id="3.10.450.720">
    <property type="match status" value="1"/>
</dbReference>
<dbReference type="InterPro" id="IPR031341">
    <property type="entry name" value="Methyltr_RsmF_N"/>
</dbReference>